<comment type="caution">
    <text evidence="1">The sequence shown here is derived from an EMBL/GenBank/DDBJ whole genome shotgun (WGS) entry which is preliminary data.</text>
</comment>
<evidence type="ECO:0000313" key="2">
    <source>
        <dbReference type="Proteomes" id="UP000653305"/>
    </source>
</evidence>
<reference evidence="1" key="1">
    <citation type="submission" date="2020-07" db="EMBL/GenBank/DDBJ databases">
        <title>Ethylene signaling mediates host invasion by parasitic plants.</title>
        <authorList>
            <person name="Yoshida S."/>
        </authorList>
    </citation>
    <scope>NUCLEOTIDE SEQUENCE</scope>
    <source>
        <strain evidence="1">Okayama</strain>
    </source>
</reference>
<keyword evidence="2" id="KW-1185">Reference proteome</keyword>
<dbReference type="EMBL" id="BMAC01000275">
    <property type="protein sequence ID" value="GFP92318.1"/>
    <property type="molecule type" value="Genomic_DNA"/>
</dbReference>
<accession>A0A830C5E0</accession>
<protein>
    <submittedName>
        <fullName evidence="1">Uncharacterized protein</fullName>
    </submittedName>
</protein>
<dbReference type="Proteomes" id="UP000653305">
    <property type="component" value="Unassembled WGS sequence"/>
</dbReference>
<sequence>MEGLPWVNVVCDGTKVDQPCINECQKRHGSHATAWCRSLLPFAPEQVCYCIWC</sequence>
<gene>
    <name evidence="1" type="ORF">PHJA_001375900</name>
</gene>
<organism evidence="1 2">
    <name type="scientific">Phtheirospermum japonicum</name>
    <dbReference type="NCBI Taxonomy" id="374723"/>
    <lineage>
        <taxon>Eukaryota</taxon>
        <taxon>Viridiplantae</taxon>
        <taxon>Streptophyta</taxon>
        <taxon>Embryophyta</taxon>
        <taxon>Tracheophyta</taxon>
        <taxon>Spermatophyta</taxon>
        <taxon>Magnoliopsida</taxon>
        <taxon>eudicotyledons</taxon>
        <taxon>Gunneridae</taxon>
        <taxon>Pentapetalae</taxon>
        <taxon>asterids</taxon>
        <taxon>lamiids</taxon>
        <taxon>Lamiales</taxon>
        <taxon>Orobanchaceae</taxon>
        <taxon>Orobanchaceae incertae sedis</taxon>
        <taxon>Phtheirospermum</taxon>
    </lineage>
</organism>
<name>A0A830C5E0_9LAMI</name>
<dbReference type="AlphaFoldDB" id="A0A830C5E0"/>
<dbReference type="OrthoDB" id="921495at2759"/>
<evidence type="ECO:0000313" key="1">
    <source>
        <dbReference type="EMBL" id="GFP92318.1"/>
    </source>
</evidence>
<proteinExistence type="predicted"/>